<comment type="catalytic activity">
    <reaction evidence="11">
        <text>N-terminal L-methionyl-L-phenylalanyl-[protein] + acetyl-CoA = N-terminal N(alpha)-acetyl-L-methionyl-L-phenylalanyl-[protein] + CoA + H(+)</text>
        <dbReference type="Rhea" id="RHEA:50528"/>
        <dbReference type="Rhea" id="RHEA-COMP:12715"/>
        <dbReference type="Rhea" id="RHEA-COMP:12716"/>
        <dbReference type="ChEBI" id="CHEBI:15378"/>
        <dbReference type="ChEBI" id="CHEBI:57287"/>
        <dbReference type="ChEBI" id="CHEBI:57288"/>
        <dbReference type="ChEBI" id="CHEBI:133382"/>
        <dbReference type="ChEBI" id="CHEBI:133383"/>
        <dbReference type="EC" id="2.3.1.256"/>
    </reaction>
</comment>
<evidence type="ECO:0000256" key="8">
    <source>
        <dbReference type="ARBA" id="ARBA00050754"/>
    </source>
</evidence>
<keyword evidence="21" id="KW-1185">Reference proteome</keyword>
<comment type="catalytic activity">
    <reaction evidence="12">
        <text>N-terminal L-methionyl-L-tryptophyl-[protein] + acetyl-CoA = N-terminal N(alpha)-acetyl-L-methionyl-L-tryptophyl-[protein] + CoA + H(+)</text>
        <dbReference type="Rhea" id="RHEA:50560"/>
        <dbReference type="Rhea" id="RHEA-COMP:12724"/>
        <dbReference type="Rhea" id="RHEA-COMP:12725"/>
        <dbReference type="ChEBI" id="CHEBI:15378"/>
        <dbReference type="ChEBI" id="CHEBI:57287"/>
        <dbReference type="ChEBI" id="CHEBI:57288"/>
        <dbReference type="ChEBI" id="CHEBI:133386"/>
        <dbReference type="ChEBI" id="CHEBI:133387"/>
        <dbReference type="EC" id="2.3.1.256"/>
    </reaction>
</comment>
<organism evidence="20 21">
    <name type="scientific">Pleurodeles waltl</name>
    <name type="common">Iberian ribbed newt</name>
    <dbReference type="NCBI Taxonomy" id="8319"/>
    <lineage>
        <taxon>Eukaryota</taxon>
        <taxon>Metazoa</taxon>
        <taxon>Chordata</taxon>
        <taxon>Craniata</taxon>
        <taxon>Vertebrata</taxon>
        <taxon>Euteleostomi</taxon>
        <taxon>Amphibia</taxon>
        <taxon>Batrachia</taxon>
        <taxon>Caudata</taxon>
        <taxon>Salamandroidea</taxon>
        <taxon>Salamandridae</taxon>
        <taxon>Pleurodelinae</taxon>
        <taxon>Pleurodeles</taxon>
    </lineage>
</organism>
<proteinExistence type="inferred from homology"/>
<feature type="region of interest" description="Disordered" evidence="18">
    <location>
        <begin position="1"/>
        <end position="104"/>
    </location>
</feature>
<evidence type="ECO:0000313" key="20">
    <source>
        <dbReference type="EMBL" id="KAJ1107649.1"/>
    </source>
</evidence>
<feature type="compositionally biased region" description="Basic and acidic residues" evidence="18">
    <location>
        <begin position="323"/>
        <end position="334"/>
    </location>
</feature>
<comment type="caution">
    <text evidence="20">The sequence shown here is derived from an EMBL/GenBank/DDBJ whole genome shotgun (WGS) entry which is preliminary data.</text>
</comment>
<feature type="compositionally biased region" description="Polar residues" evidence="18">
    <location>
        <begin position="61"/>
        <end position="74"/>
    </location>
</feature>
<evidence type="ECO:0000259" key="19">
    <source>
        <dbReference type="PROSITE" id="PS51186"/>
    </source>
</evidence>
<sequence>MASEHEGAAGHKAPVGPGTDTEGTSDPEGEGSTTTGTAGESSESDTSSDGSSLGVAATSVPPASTGTAATQRTSPALPAAPQSSLRAGSPRKARVSFAPGTSAPAPVAPAALSAELIDLVRTLIVGQTTLLNAIQGVQREVQQSNAYLEGIHSGQAAHQRAFTALASALTAAIVPWRKCRKAVLEVSHSLPGSGALRQAAALCRVRAERGGGARSVSQVAQSAPARRDHGRRGGDGPRPGLKPGKPCASRRMTTELPPGPSVLAEAFSGPEEAAPGGSWRGPKPEDGESECSVKDPHHHGHHPPNGLIAPELRHLRPARSKSHASEEDPGDTHHGPRTADCGVPATNGLEEALAACSLRGPHIRYVRYESELQMPEIMRLITKDLSEPYSIYTYRYFIHNWPQLCFLAMVGEECVGAIVCKLDMHKKMFRRGYIAMLAVDSKYRRNGIGTNLVKKAIYAMVEGDCDEVVLETEITNKSALKLYENLGFVRDKRLFRYYLNGVDALRLKLWLR</sequence>
<evidence type="ECO:0000256" key="6">
    <source>
        <dbReference type="ARBA" id="ARBA00023315"/>
    </source>
</evidence>
<reference evidence="20" key="1">
    <citation type="journal article" date="2022" name="bioRxiv">
        <title>Sequencing and chromosome-scale assembly of the giantPleurodeles waltlgenome.</title>
        <authorList>
            <person name="Brown T."/>
            <person name="Elewa A."/>
            <person name="Iarovenko S."/>
            <person name="Subramanian E."/>
            <person name="Araus A.J."/>
            <person name="Petzold A."/>
            <person name="Susuki M."/>
            <person name="Suzuki K.-i.T."/>
            <person name="Hayashi T."/>
            <person name="Toyoda A."/>
            <person name="Oliveira C."/>
            <person name="Osipova E."/>
            <person name="Leigh N.D."/>
            <person name="Simon A."/>
            <person name="Yun M.H."/>
        </authorList>
    </citation>
    <scope>NUCLEOTIDE SEQUENCE</scope>
    <source>
        <strain evidence="20">20211129_DDA</strain>
        <tissue evidence="20">Liver</tissue>
    </source>
</reference>
<comment type="similarity">
    <text evidence="7">Belongs to the acetyltransferase family. MAK3 subfamily.</text>
</comment>
<evidence type="ECO:0000256" key="14">
    <source>
        <dbReference type="ARBA" id="ARBA00071796"/>
    </source>
</evidence>
<dbReference type="CDD" id="cd04301">
    <property type="entry name" value="NAT_SF"/>
    <property type="match status" value="1"/>
</dbReference>
<evidence type="ECO:0000256" key="9">
    <source>
        <dbReference type="ARBA" id="ARBA00051225"/>
    </source>
</evidence>
<evidence type="ECO:0000256" key="12">
    <source>
        <dbReference type="ARBA" id="ARBA00052477"/>
    </source>
</evidence>
<evidence type="ECO:0000256" key="4">
    <source>
        <dbReference type="ARBA" id="ARBA00022679"/>
    </source>
</evidence>
<comment type="catalytic activity">
    <reaction evidence="9">
        <text>N-terminal L-methionyl-L-leucyl-[protein] + acetyl-CoA = N-terminal N(alpha)-acetyl-L-methionyl-L-leucyl-[protein] + CoA + H(+)</text>
        <dbReference type="Rhea" id="RHEA:50520"/>
        <dbReference type="Rhea" id="RHEA-COMP:12711"/>
        <dbReference type="Rhea" id="RHEA-COMP:12712"/>
        <dbReference type="ChEBI" id="CHEBI:15378"/>
        <dbReference type="ChEBI" id="CHEBI:57287"/>
        <dbReference type="ChEBI" id="CHEBI:57288"/>
        <dbReference type="ChEBI" id="CHEBI:133377"/>
        <dbReference type="ChEBI" id="CHEBI:133378"/>
        <dbReference type="EC" id="2.3.1.256"/>
    </reaction>
</comment>
<feature type="domain" description="N-acetyltransferase" evidence="19">
    <location>
        <begin position="364"/>
        <end position="512"/>
    </location>
</feature>
<evidence type="ECO:0000256" key="2">
    <source>
        <dbReference type="ARBA" id="ARBA00004496"/>
    </source>
</evidence>
<keyword evidence="4" id="KW-0808">Transferase</keyword>
<dbReference type="EMBL" id="JANPWB010000013">
    <property type="protein sequence ID" value="KAJ1107649.1"/>
    <property type="molecule type" value="Genomic_DNA"/>
</dbReference>
<evidence type="ECO:0000256" key="5">
    <source>
        <dbReference type="ARBA" id="ARBA00023242"/>
    </source>
</evidence>
<dbReference type="PANTHER" id="PTHR45896">
    <property type="entry name" value="N-ALPHA-ACETYLTRANSFERASE 30"/>
    <property type="match status" value="1"/>
</dbReference>
<evidence type="ECO:0000256" key="7">
    <source>
        <dbReference type="ARBA" id="ARBA00024025"/>
    </source>
</evidence>
<evidence type="ECO:0000256" key="16">
    <source>
        <dbReference type="ARBA" id="ARBA00078622"/>
    </source>
</evidence>
<dbReference type="PROSITE" id="PS51186">
    <property type="entry name" value="GNAT"/>
    <property type="match status" value="1"/>
</dbReference>
<feature type="compositionally biased region" description="Low complexity" evidence="18">
    <location>
        <begin position="30"/>
        <end position="54"/>
    </location>
</feature>
<dbReference type="InterPro" id="IPR016181">
    <property type="entry name" value="Acyl_CoA_acyltransferase"/>
</dbReference>
<keyword evidence="3" id="KW-0963">Cytoplasm</keyword>
<evidence type="ECO:0000256" key="1">
    <source>
        <dbReference type="ARBA" id="ARBA00004123"/>
    </source>
</evidence>
<dbReference type="PANTHER" id="PTHR45896:SF1">
    <property type="entry name" value="N-ALPHA-ACETYLTRANSFERASE 30"/>
    <property type="match status" value="1"/>
</dbReference>
<comment type="catalytic activity">
    <reaction evidence="10">
        <text>N-terminal L-methionyl-L-tyrosyl-[protein] + acetyl-CoA = N-terminal N(alpha)-acetyl-L-methionyl-L-tyrosyl-[protein] + CoA + H(+)</text>
        <dbReference type="Rhea" id="RHEA:50532"/>
        <dbReference type="Rhea" id="RHEA-COMP:12717"/>
        <dbReference type="Rhea" id="RHEA-COMP:12718"/>
        <dbReference type="ChEBI" id="CHEBI:15378"/>
        <dbReference type="ChEBI" id="CHEBI:57287"/>
        <dbReference type="ChEBI" id="CHEBI:57288"/>
        <dbReference type="ChEBI" id="CHEBI:133384"/>
        <dbReference type="ChEBI" id="CHEBI:133385"/>
        <dbReference type="EC" id="2.3.1.256"/>
    </reaction>
</comment>
<dbReference type="SUPFAM" id="SSF55729">
    <property type="entry name" value="Acyl-CoA N-acyltransferases (Nat)"/>
    <property type="match status" value="1"/>
</dbReference>
<dbReference type="InterPro" id="IPR000182">
    <property type="entry name" value="GNAT_dom"/>
</dbReference>
<evidence type="ECO:0000256" key="10">
    <source>
        <dbReference type="ARBA" id="ARBA00052207"/>
    </source>
</evidence>
<dbReference type="Pfam" id="PF00583">
    <property type="entry name" value="Acetyltransf_1"/>
    <property type="match status" value="1"/>
</dbReference>
<dbReference type="AlphaFoldDB" id="A0AAV7MX54"/>
<dbReference type="GO" id="GO:0031417">
    <property type="term" value="C:NatC complex"/>
    <property type="evidence" value="ECO:0007669"/>
    <property type="project" value="TreeGrafter"/>
</dbReference>
<dbReference type="EC" id="2.3.1.256" evidence="13"/>
<evidence type="ECO:0000256" key="13">
    <source>
        <dbReference type="ARBA" id="ARBA00066994"/>
    </source>
</evidence>
<evidence type="ECO:0000256" key="11">
    <source>
        <dbReference type="ARBA" id="ARBA00052362"/>
    </source>
</evidence>
<name>A0AAV7MX54_PLEWA</name>
<feature type="compositionally biased region" description="Basic and acidic residues" evidence="18">
    <location>
        <begin position="282"/>
        <end position="295"/>
    </location>
</feature>
<dbReference type="GO" id="GO:0120518">
    <property type="term" value="F:protein N-terminal-methionine acetyltransferase activity"/>
    <property type="evidence" value="ECO:0007669"/>
    <property type="project" value="UniProtKB-EC"/>
</dbReference>
<dbReference type="Proteomes" id="UP001066276">
    <property type="component" value="Chromosome 9"/>
</dbReference>
<evidence type="ECO:0000256" key="17">
    <source>
        <dbReference type="ARBA" id="ARBA00079214"/>
    </source>
</evidence>
<keyword evidence="6" id="KW-0012">Acyltransferase</keyword>
<evidence type="ECO:0000256" key="15">
    <source>
        <dbReference type="ARBA" id="ARBA00076746"/>
    </source>
</evidence>
<comment type="subcellular location">
    <subcellularLocation>
        <location evidence="2">Cytoplasm</location>
    </subcellularLocation>
    <subcellularLocation>
        <location evidence="1">Nucleus</location>
    </subcellularLocation>
</comment>
<keyword evidence="5" id="KW-0539">Nucleus</keyword>
<dbReference type="Gene3D" id="3.40.630.30">
    <property type="match status" value="1"/>
</dbReference>
<gene>
    <name evidence="20" type="ORF">NDU88_005039</name>
</gene>
<dbReference type="FunFam" id="3.40.630.30:FF:000010">
    <property type="entry name" value="Putative N-alpha-acetyltransferase 30"/>
    <property type="match status" value="1"/>
</dbReference>
<feature type="compositionally biased region" description="Basic and acidic residues" evidence="18">
    <location>
        <begin position="225"/>
        <end position="235"/>
    </location>
</feature>
<dbReference type="InterPro" id="IPR044542">
    <property type="entry name" value="NAA30-like"/>
</dbReference>
<feature type="region of interest" description="Disordered" evidence="18">
    <location>
        <begin position="211"/>
        <end position="341"/>
    </location>
</feature>
<accession>A0AAV7MX54</accession>
<evidence type="ECO:0000256" key="18">
    <source>
        <dbReference type="SAM" id="MobiDB-lite"/>
    </source>
</evidence>
<dbReference type="GO" id="GO:0005634">
    <property type="term" value="C:nucleus"/>
    <property type="evidence" value="ECO:0007669"/>
    <property type="project" value="UniProtKB-SubCell"/>
</dbReference>
<comment type="catalytic activity">
    <reaction evidence="8">
        <text>N-terminal L-methionyl-L-isoleucyl-[protein] + acetyl-CoA = N-terminal N(alpha)-acetyl-L-methionyl-L-isoleucyl-[protein] + CoA + H(+)</text>
        <dbReference type="Rhea" id="RHEA:50524"/>
        <dbReference type="Rhea" id="RHEA-COMP:12713"/>
        <dbReference type="Rhea" id="RHEA-COMP:12714"/>
        <dbReference type="ChEBI" id="CHEBI:15378"/>
        <dbReference type="ChEBI" id="CHEBI:57287"/>
        <dbReference type="ChEBI" id="CHEBI:57288"/>
        <dbReference type="ChEBI" id="CHEBI:133379"/>
        <dbReference type="ChEBI" id="CHEBI:133380"/>
        <dbReference type="EC" id="2.3.1.256"/>
    </reaction>
</comment>
<evidence type="ECO:0000256" key="3">
    <source>
        <dbReference type="ARBA" id="ARBA00022490"/>
    </source>
</evidence>
<protein>
    <recommendedName>
        <fullName evidence="14">N-alpha-acetyltransferase 30</fullName>
        <ecNumber evidence="13">2.3.1.256</ecNumber>
    </recommendedName>
    <alternativeName>
        <fullName evidence="17">N-acetyltransferase 12</fullName>
    </alternativeName>
    <alternativeName>
        <fullName evidence="15">N-acetyltransferase MAK3 homolog</fullName>
    </alternativeName>
    <alternativeName>
        <fullName evidence="16">NatC catalytic subunit</fullName>
    </alternativeName>
</protein>
<evidence type="ECO:0000313" key="21">
    <source>
        <dbReference type="Proteomes" id="UP001066276"/>
    </source>
</evidence>